<organism evidence="2 3">
    <name type="scientific">Reticulomyxa filosa</name>
    <dbReference type="NCBI Taxonomy" id="46433"/>
    <lineage>
        <taxon>Eukaryota</taxon>
        <taxon>Sar</taxon>
        <taxon>Rhizaria</taxon>
        <taxon>Retaria</taxon>
        <taxon>Foraminifera</taxon>
        <taxon>Monothalamids</taxon>
        <taxon>Reticulomyxidae</taxon>
        <taxon>Reticulomyxa</taxon>
    </lineage>
</organism>
<feature type="transmembrane region" description="Helical" evidence="1">
    <location>
        <begin position="40"/>
        <end position="58"/>
    </location>
</feature>
<dbReference type="EMBL" id="ASPP01005719">
    <property type="protein sequence ID" value="ETO30016.1"/>
    <property type="molecule type" value="Genomic_DNA"/>
</dbReference>
<evidence type="ECO:0000256" key="1">
    <source>
        <dbReference type="SAM" id="Phobius"/>
    </source>
</evidence>
<evidence type="ECO:0000313" key="2">
    <source>
        <dbReference type="EMBL" id="ETO30016.1"/>
    </source>
</evidence>
<accession>X6NVI3</accession>
<gene>
    <name evidence="2" type="ORF">RFI_07107</name>
</gene>
<keyword evidence="1" id="KW-0472">Membrane</keyword>
<keyword evidence="1" id="KW-0812">Transmembrane</keyword>
<reference evidence="2 3" key="1">
    <citation type="journal article" date="2013" name="Curr. Biol.">
        <title>The Genome of the Foraminiferan Reticulomyxa filosa.</title>
        <authorList>
            <person name="Glockner G."/>
            <person name="Hulsmann N."/>
            <person name="Schleicher M."/>
            <person name="Noegel A.A."/>
            <person name="Eichinger L."/>
            <person name="Gallinger C."/>
            <person name="Pawlowski J."/>
            <person name="Sierra R."/>
            <person name="Euteneuer U."/>
            <person name="Pillet L."/>
            <person name="Moustafa A."/>
            <person name="Platzer M."/>
            <person name="Groth M."/>
            <person name="Szafranski K."/>
            <person name="Schliwa M."/>
        </authorList>
    </citation>
    <scope>NUCLEOTIDE SEQUENCE [LARGE SCALE GENOMIC DNA]</scope>
</reference>
<keyword evidence="3" id="KW-1185">Reference proteome</keyword>
<feature type="transmembrane region" description="Helical" evidence="1">
    <location>
        <begin position="134"/>
        <end position="153"/>
    </location>
</feature>
<sequence length="157" mass="19002">MHILYVFSHQECGVLLTLQTKFTFVFEWRFHEPYYFDFEYFNWIKNVFTLIITLSLVLRKKFNHFFHLASSKKSQKKTAETMTTHGNEKQSFRSVLSEEEETQIIIQYWTRILKIKLGWIQDFNKLVAKYVKPVCLLYSITNIYLLFLQFLQFNTGN</sequence>
<protein>
    <submittedName>
        <fullName evidence="2">Uncharacterized protein</fullName>
    </submittedName>
</protein>
<comment type="caution">
    <text evidence="2">The sequence shown here is derived from an EMBL/GenBank/DDBJ whole genome shotgun (WGS) entry which is preliminary data.</text>
</comment>
<dbReference type="Proteomes" id="UP000023152">
    <property type="component" value="Unassembled WGS sequence"/>
</dbReference>
<keyword evidence="1" id="KW-1133">Transmembrane helix</keyword>
<name>X6NVI3_RETFI</name>
<evidence type="ECO:0000313" key="3">
    <source>
        <dbReference type="Proteomes" id="UP000023152"/>
    </source>
</evidence>
<proteinExistence type="predicted"/>
<dbReference type="AlphaFoldDB" id="X6NVI3"/>